<dbReference type="GeneID" id="113999902"/>
<dbReference type="RefSeq" id="XP_027599503.1">
    <property type="nucleotide sequence ID" value="XM_027743702.2"/>
</dbReference>
<sequence length="337" mass="38303">MSQRGLCLPHDVTKGYNGPWNTGHCGWAPPQPLPPQQCWDPITGTPQVTGEARPQPVLVTWSGRDGAMRSLDMFTMGELVAVLILVLQLILVAVVLRDKRLWRILQNWRCPRAARAQPEEQSSVDRAQESADTSPGSSQRSSMSYRKHFPRFIQSSQDSPALIEEQHSELKAQLAQQQYRGGDCRVLQTEVPVELPGLLGGRESPQCLAVELPGPDMNEGTEEAKHKNTGQCSRDYMTLQRRRSVLMARLLPRLVVIVNPTVLESCSSSSSSSSVEVQYSSTTTGWFPGKLRAWLQRYLEASQTRFVQRRRGFCIRLRSQRWWRRWTQRRKGRSNHE</sequence>
<keyword evidence="2" id="KW-0812">Transmembrane</keyword>
<accession>A0A6J2IJF9</accession>
<dbReference type="InParanoid" id="A0A6J2IJF9"/>
<name>A0A6J2IJF9_9PASS</name>
<keyword evidence="2" id="KW-0472">Membrane</keyword>
<protein>
    <submittedName>
        <fullName evidence="4">Uncharacterized protein LOC113999902</fullName>
    </submittedName>
</protein>
<evidence type="ECO:0000313" key="4">
    <source>
        <dbReference type="RefSeq" id="XP_027599503.1"/>
    </source>
</evidence>
<evidence type="ECO:0000256" key="1">
    <source>
        <dbReference type="SAM" id="MobiDB-lite"/>
    </source>
</evidence>
<dbReference type="Proteomes" id="UP000504627">
    <property type="component" value="Unplaced"/>
</dbReference>
<feature type="transmembrane region" description="Helical" evidence="2">
    <location>
        <begin position="73"/>
        <end position="96"/>
    </location>
</feature>
<dbReference type="AlphaFoldDB" id="A0A6J2IJF9"/>
<keyword evidence="3" id="KW-1185">Reference proteome</keyword>
<evidence type="ECO:0000313" key="3">
    <source>
        <dbReference type="Proteomes" id="UP000504627"/>
    </source>
</evidence>
<keyword evidence="2" id="KW-1133">Transmembrane helix</keyword>
<feature type="region of interest" description="Disordered" evidence="1">
    <location>
        <begin position="115"/>
        <end position="144"/>
    </location>
</feature>
<evidence type="ECO:0000256" key="2">
    <source>
        <dbReference type="SAM" id="Phobius"/>
    </source>
</evidence>
<organism evidence="3 4">
    <name type="scientific">Pipra filicauda</name>
    <name type="common">Wire-tailed manakin</name>
    <dbReference type="NCBI Taxonomy" id="649802"/>
    <lineage>
        <taxon>Eukaryota</taxon>
        <taxon>Metazoa</taxon>
        <taxon>Chordata</taxon>
        <taxon>Craniata</taxon>
        <taxon>Vertebrata</taxon>
        <taxon>Euteleostomi</taxon>
        <taxon>Archelosauria</taxon>
        <taxon>Archosauria</taxon>
        <taxon>Dinosauria</taxon>
        <taxon>Saurischia</taxon>
        <taxon>Theropoda</taxon>
        <taxon>Coelurosauria</taxon>
        <taxon>Aves</taxon>
        <taxon>Neognathae</taxon>
        <taxon>Neoaves</taxon>
        <taxon>Telluraves</taxon>
        <taxon>Australaves</taxon>
        <taxon>Passeriformes</taxon>
        <taxon>Pipridae</taxon>
        <taxon>Pipra</taxon>
    </lineage>
</organism>
<feature type="compositionally biased region" description="Polar residues" evidence="1">
    <location>
        <begin position="119"/>
        <end position="144"/>
    </location>
</feature>
<gene>
    <name evidence="4" type="primary">LOC113999902</name>
</gene>
<reference evidence="4" key="1">
    <citation type="submission" date="2025-08" db="UniProtKB">
        <authorList>
            <consortium name="RefSeq"/>
        </authorList>
    </citation>
    <scope>IDENTIFICATION</scope>
    <source>
        <tissue evidence="4">Muscle</tissue>
    </source>
</reference>
<proteinExistence type="predicted"/>